<name>A0A9W6LAZ1_9BACT</name>
<dbReference type="Proteomes" id="UP001144372">
    <property type="component" value="Unassembled WGS sequence"/>
</dbReference>
<gene>
    <name evidence="1" type="ORF">DAMNIGENAA_39130</name>
</gene>
<evidence type="ECO:0000313" key="1">
    <source>
        <dbReference type="EMBL" id="GLI36480.1"/>
    </source>
</evidence>
<dbReference type="EMBL" id="BSDR01000001">
    <property type="protein sequence ID" value="GLI36480.1"/>
    <property type="molecule type" value="Genomic_DNA"/>
</dbReference>
<keyword evidence="2" id="KW-1185">Reference proteome</keyword>
<evidence type="ECO:0000313" key="2">
    <source>
        <dbReference type="Proteomes" id="UP001144372"/>
    </source>
</evidence>
<dbReference type="AlphaFoldDB" id="A0A9W6LAZ1"/>
<dbReference type="RefSeq" id="WP_281796976.1">
    <property type="nucleotide sequence ID" value="NZ_BSDR01000001.1"/>
</dbReference>
<protein>
    <submittedName>
        <fullName evidence="1">Uncharacterized protein</fullName>
    </submittedName>
</protein>
<comment type="caution">
    <text evidence="1">The sequence shown here is derived from an EMBL/GenBank/DDBJ whole genome shotgun (WGS) entry which is preliminary data.</text>
</comment>
<sequence>MQDDAFQYLERWKRELEEAWREIPKPFRNERTVHRTLQCFLFDRLKELGYRVVADYMPPRIMDRPIDLIAVKEGHEILYAVCFDTVVTLAAVKSLSSFECANKVIFTTGHLEKKVKESRFFLKPDIEHVHLQPFEKPF</sequence>
<reference evidence="1" key="1">
    <citation type="submission" date="2022-12" db="EMBL/GenBank/DDBJ databases">
        <title>Reference genome sequencing for broad-spectrum identification of bacterial and archaeal isolates by mass spectrometry.</title>
        <authorList>
            <person name="Sekiguchi Y."/>
            <person name="Tourlousse D.M."/>
        </authorList>
    </citation>
    <scope>NUCLEOTIDE SEQUENCE</scope>
    <source>
        <strain evidence="1">ASRB1</strain>
    </source>
</reference>
<organism evidence="1 2">
    <name type="scientific">Desulforhabdus amnigena</name>
    <dbReference type="NCBI Taxonomy" id="40218"/>
    <lineage>
        <taxon>Bacteria</taxon>
        <taxon>Pseudomonadati</taxon>
        <taxon>Thermodesulfobacteriota</taxon>
        <taxon>Syntrophobacteria</taxon>
        <taxon>Syntrophobacterales</taxon>
        <taxon>Syntrophobacteraceae</taxon>
        <taxon>Desulforhabdus</taxon>
    </lineage>
</organism>
<proteinExistence type="predicted"/>
<accession>A0A9W6LAZ1</accession>